<sequence>MGNQLCGILKKKEDADDNDGGTANRENDEKSSKEEVLYATIDHGEGGAPGNIRESGDDSCDYAIITMPSGLAHKPSIQEDCADDYVLMS</sequence>
<proteinExistence type="predicted"/>
<evidence type="ECO:0000256" key="1">
    <source>
        <dbReference type="SAM" id="MobiDB-lite"/>
    </source>
</evidence>
<reference evidence="2" key="1">
    <citation type="submission" date="2021-01" db="EMBL/GenBank/DDBJ databases">
        <authorList>
            <person name="Zahm M."/>
            <person name="Roques C."/>
            <person name="Cabau C."/>
            <person name="Klopp C."/>
            <person name="Donnadieu C."/>
            <person name="Jouanno E."/>
            <person name="Lampietro C."/>
            <person name="Louis A."/>
            <person name="Herpin A."/>
            <person name="Echchiki A."/>
            <person name="Berthelot C."/>
            <person name="Parey E."/>
            <person name="Roest-Crollius H."/>
            <person name="Braasch I."/>
            <person name="Postlethwait J."/>
            <person name="Bobe J."/>
            <person name="Montfort J."/>
            <person name="Bouchez O."/>
            <person name="Begum T."/>
            <person name="Mejri S."/>
            <person name="Adams A."/>
            <person name="Chen W.-J."/>
            <person name="Guiguen Y."/>
        </authorList>
    </citation>
    <scope>NUCLEOTIDE SEQUENCE</scope>
    <source>
        <strain evidence="2">YG-15Mar2019-1</strain>
        <tissue evidence="2">Brain</tissue>
    </source>
</reference>
<feature type="region of interest" description="Disordered" evidence="1">
    <location>
        <begin position="1"/>
        <end position="33"/>
    </location>
</feature>
<gene>
    <name evidence="2" type="ORF">MATL_G00175960</name>
</gene>
<comment type="caution">
    <text evidence="2">The sequence shown here is derived from an EMBL/GenBank/DDBJ whole genome shotgun (WGS) entry which is preliminary data.</text>
</comment>
<dbReference type="Proteomes" id="UP001046870">
    <property type="component" value="Chromosome 15"/>
</dbReference>
<accession>A0A9D3T5Z5</accession>
<keyword evidence="3" id="KW-1185">Reference proteome</keyword>
<organism evidence="2 3">
    <name type="scientific">Megalops atlanticus</name>
    <name type="common">Tarpon</name>
    <name type="synonym">Clupea gigantea</name>
    <dbReference type="NCBI Taxonomy" id="7932"/>
    <lineage>
        <taxon>Eukaryota</taxon>
        <taxon>Metazoa</taxon>
        <taxon>Chordata</taxon>
        <taxon>Craniata</taxon>
        <taxon>Vertebrata</taxon>
        <taxon>Euteleostomi</taxon>
        <taxon>Actinopterygii</taxon>
        <taxon>Neopterygii</taxon>
        <taxon>Teleostei</taxon>
        <taxon>Elopiformes</taxon>
        <taxon>Megalopidae</taxon>
        <taxon>Megalops</taxon>
    </lineage>
</organism>
<dbReference type="AlphaFoldDB" id="A0A9D3T5Z5"/>
<name>A0A9D3T5Z5_MEGAT</name>
<protein>
    <submittedName>
        <fullName evidence="2">Uncharacterized protein</fullName>
    </submittedName>
</protein>
<evidence type="ECO:0000313" key="2">
    <source>
        <dbReference type="EMBL" id="KAG7463381.1"/>
    </source>
</evidence>
<dbReference type="OrthoDB" id="8823624at2759"/>
<evidence type="ECO:0000313" key="3">
    <source>
        <dbReference type="Proteomes" id="UP001046870"/>
    </source>
</evidence>
<dbReference type="EMBL" id="JAFDVH010000015">
    <property type="protein sequence ID" value="KAG7463381.1"/>
    <property type="molecule type" value="Genomic_DNA"/>
</dbReference>